<dbReference type="Pfam" id="PF01025">
    <property type="entry name" value="GrpE"/>
    <property type="match status" value="1"/>
</dbReference>
<dbReference type="PRINTS" id="PR00773">
    <property type="entry name" value="GRPEPROTEIN"/>
</dbReference>
<comment type="similarity">
    <text evidence="1 4 5">Belongs to the GrpE family.</text>
</comment>
<keyword evidence="8" id="KW-1185">Reference proteome</keyword>
<comment type="subunit">
    <text evidence="4">Homodimer.</text>
</comment>
<feature type="compositionally biased region" description="Acidic residues" evidence="6">
    <location>
        <begin position="191"/>
        <end position="200"/>
    </location>
</feature>
<evidence type="ECO:0000256" key="3">
    <source>
        <dbReference type="ARBA" id="ARBA00023186"/>
    </source>
</evidence>
<feature type="compositionally biased region" description="Basic and acidic residues" evidence="6">
    <location>
        <begin position="201"/>
        <end position="214"/>
    </location>
</feature>
<protein>
    <recommendedName>
        <fullName evidence="4">Protein GrpE</fullName>
    </recommendedName>
    <alternativeName>
        <fullName evidence="4">HSP-70 cofactor</fullName>
    </alternativeName>
</protein>
<organism evidence="7 8">
    <name type="scientific">Simkania negevensis</name>
    <dbReference type="NCBI Taxonomy" id="83561"/>
    <lineage>
        <taxon>Bacteria</taxon>
        <taxon>Pseudomonadati</taxon>
        <taxon>Chlamydiota</taxon>
        <taxon>Chlamydiia</taxon>
        <taxon>Parachlamydiales</taxon>
        <taxon>Simkaniaceae</taxon>
        <taxon>Simkania</taxon>
    </lineage>
</organism>
<evidence type="ECO:0000313" key="7">
    <source>
        <dbReference type="EMBL" id="MBN4067443.1"/>
    </source>
</evidence>
<dbReference type="InterPro" id="IPR009012">
    <property type="entry name" value="GrpE_head"/>
</dbReference>
<feature type="region of interest" description="Disordered" evidence="6">
    <location>
        <begin position="1"/>
        <end position="23"/>
    </location>
</feature>
<dbReference type="CDD" id="cd00446">
    <property type="entry name" value="GrpE"/>
    <property type="match status" value="1"/>
</dbReference>
<evidence type="ECO:0000313" key="8">
    <source>
        <dbReference type="Proteomes" id="UP000722121"/>
    </source>
</evidence>
<dbReference type="SUPFAM" id="SSF58014">
    <property type="entry name" value="Coiled-coil domain of nucleotide exchange factor GrpE"/>
    <property type="match status" value="1"/>
</dbReference>
<dbReference type="EMBL" id="JAFITR010000146">
    <property type="protein sequence ID" value="MBN4067443.1"/>
    <property type="molecule type" value="Genomic_DNA"/>
</dbReference>
<reference evidence="7 8" key="1">
    <citation type="submission" date="2021-02" db="EMBL/GenBank/DDBJ databases">
        <title>Activity-based single-cell genomes from oceanic crustal fluid captures similar information to metagenomic and metatranscriptomic surveys with orders of magnitude less sampling.</title>
        <authorList>
            <person name="D'Angelo T.S."/>
            <person name="Orcutt B.N."/>
        </authorList>
    </citation>
    <scope>NUCLEOTIDE SEQUENCE [LARGE SCALE GENOMIC DNA]</scope>
    <source>
        <strain evidence="7">AH-315-G07</strain>
    </source>
</reference>
<name>A0ABS3ART8_9BACT</name>
<sequence>MVEHSESGEEGRTIGEEEPLVTEPVVTEIEEELQPEIDEAEVNRKEAEEFKQKYYLLLAEMENARKRMQKEKDGVVQYAVESALLEFLGPLDHFETALGFAEGMSSEVKNWAKGFEMILLQLKEVLASNGFVAFDVENGKFNPHEHEVVEIVETVEEEDGTVLKQFAKGYRVGKRVLRPAKIKIARRPTTEGEEAVEEESFQEKSKNQEEDKEN</sequence>
<dbReference type="PANTHER" id="PTHR21237">
    <property type="entry name" value="GRPE PROTEIN"/>
    <property type="match status" value="1"/>
</dbReference>
<evidence type="ECO:0000256" key="2">
    <source>
        <dbReference type="ARBA" id="ARBA00022490"/>
    </source>
</evidence>
<dbReference type="Gene3D" id="2.30.22.10">
    <property type="entry name" value="Head domain of nucleotide exchange factor GrpE"/>
    <property type="match status" value="1"/>
</dbReference>
<proteinExistence type="inferred from homology"/>
<gene>
    <name evidence="4" type="primary">grpE</name>
    <name evidence="7" type="ORF">JYU14_05105</name>
</gene>
<keyword evidence="4" id="KW-0346">Stress response</keyword>
<evidence type="ECO:0000256" key="5">
    <source>
        <dbReference type="RuleBase" id="RU004478"/>
    </source>
</evidence>
<evidence type="ECO:0000256" key="6">
    <source>
        <dbReference type="SAM" id="MobiDB-lite"/>
    </source>
</evidence>
<evidence type="ECO:0000256" key="1">
    <source>
        <dbReference type="ARBA" id="ARBA00009054"/>
    </source>
</evidence>
<accession>A0ABS3ART8</accession>
<comment type="function">
    <text evidence="4">Participates actively in the response to hyperosmotic and heat shock by preventing the aggregation of stress-denatured proteins, in association with DnaK and GrpE. It is the nucleotide exchange factor for DnaK and may function as a thermosensor. Unfolded proteins bind initially to DnaJ; upon interaction with the DnaJ-bound protein, DnaK hydrolyzes its bound ATP, resulting in the formation of a stable complex. GrpE releases ADP from DnaK; ATP binding to DnaK triggers the release of the substrate protein, thus completing the reaction cycle. Several rounds of ATP-dependent interactions between DnaJ, DnaK and GrpE are required for fully efficient folding.</text>
</comment>
<dbReference type="InterPro" id="IPR013805">
    <property type="entry name" value="GrpE_CC"/>
</dbReference>
<comment type="subcellular location">
    <subcellularLocation>
        <location evidence="4">Cytoplasm</location>
    </subcellularLocation>
</comment>
<dbReference type="HAMAP" id="MF_01151">
    <property type="entry name" value="GrpE"/>
    <property type="match status" value="1"/>
</dbReference>
<keyword evidence="2 4" id="KW-0963">Cytoplasm</keyword>
<comment type="caution">
    <text evidence="7">The sequence shown here is derived from an EMBL/GenBank/DDBJ whole genome shotgun (WGS) entry which is preliminary data.</text>
</comment>
<keyword evidence="3 4" id="KW-0143">Chaperone</keyword>
<feature type="region of interest" description="Disordered" evidence="6">
    <location>
        <begin position="186"/>
        <end position="214"/>
    </location>
</feature>
<dbReference type="Proteomes" id="UP000722121">
    <property type="component" value="Unassembled WGS sequence"/>
</dbReference>
<dbReference type="SUPFAM" id="SSF51064">
    <property type="entry name" value="Head domain of nucleotide exchange factor GrpE"/>
    <property type="match status" value="1"/>
</dbReference>
<dbReference type="Gene3D" id="3.90.20.20">
    <property type="match status" value="1"/>
</dbReference>
<dbReference type="PANTHER" id="PTHR21237:SF23">
    <property type="entry name" value="GRPE PROTEIN HOMOLOG, MITOCHONDRIAL"/>
    <property type="match status" value="1"/>
</dbReference>
<dbReference type="InterPro" id="IPR000740">
    <property type="entry name" value="GrpE"/>
</dbReference>
<evidence type="ECO:0000256" key="4">
    <source>
        <dbReference type="HAMAP-Rule" id="MF_01151"/>
    </source>
</evidence>
<feature type="compositionally biased region" description="Basic and acidic residues" evidence="6">
    <location>
        <begin position="1"/>
        <end position="15"/>
    </location>
</feature>